<proteinExistence type="predicted"/>
<feature type="region of interest" description="Disordered" evidence="1">
    <location>
        <begin position="1"/>
        <end position="73"/>
    </location>
</feature>
<keyword evidence="2" id="KW-1133">Transmembrane helix</keyword>
<dbReference type="AlphaFoldDB" id="A0AA36A4B4"/>
<evidence type="ECO:0000313" key="3">
    <source>
        <dbReference type="EMBL" id="CAI9304265.1"/>
    </source>
</evidence>
<dbReference type="EMBL" id="OX465085">
    <property type="protein sequence ID" value="CAI9304265.1"/>
    <property type="molecule type" value="Genomic_DNA"/>
</dbReference>
<feature type="transmembrane region" description="Helical" evidence="2">
    <location>
        <begin position="130"/>
        <end position="152"/>
    </location>
</feature>
<feature type="compositionally biased region" description="Basic and acidic residues" evidence="1">
    <location>
        <begin position="30"/>
        <end position="48"/>
    </location>
</feature>
<dbReference type="Proteomes" id="UP001177003">
    <property type="component" value="Chromosome 9"/>
</dbReference>
<evidence type="ECO:0000313" key="4">
    <source>
        <dbReference type="Proteomes" id="UP001177003"/>
    </source>
</evidence>
<evidence type="ECO:0000256" key="2">
    <source>
        <dbReference type="SAM" id="Phobius"/>
    </source>
</evidence>
<keyword evidence="2" id="KW-0472">Membrane</keyword>
<keyword evidence="2" id="KW-0812">Transmembrane</keyword>
<accession>A0AA36A4B4</accession>
<name>A0AA36A4B4_LACSI</name>
<reference evidence="3" key="1">
    <citation type="submission" date="2023-04" db="EMBL/GenBank/DDBJ databases">
        <authorList>
            <person name="Vijverberg K."/>
            <person name="Xiong W."/>
            <person name="Schranz E."/>
        </authorList>
    </citation>
    <scope>NUCLEOTIDE SEQUENCE</scope>
</reference>
<feature type="compositionally biased region" description="Basic residues" evidence="1">
    <location>
        <begin position="1"/>
        <end position="13"/>
    </location>
</feature>
<sequence>MKNYPRRRFRRSTRPKERDGPMGVTSSSSDELRPSEVFDRRVRKEEAAMMRSSRSAASSVVGKGKRSRDKRGLSRSVFASWKHPLRWVLLSIITRKEEGRKKGDLLFFWFAGIPEMCSCVLDWMQNESKYGGVWVLIILSLCTLFELSGVLVEEV</sequence>
<feature type="compositionally biased region" description="Low complexity" evidence="1">
    <location>
        <begin position="49"/>
        <end position="59"/>
    </location>
</feature>
<gene>
    <name evidence="3" type="ORF">LSALG_LOCUS42661</name>
</gene>
<organism evidence="3 4">
    <name type="scientific">Lactuca saligna</name>
    <name type="common">Willowleaf lettuce</name>
    <dbReference type="NCBI Taxonomy" id="75948"/>
    <lineage>
        <taxon>Eukaryota</taxon>
        <taxon>Viridiplantae</taxon>
        <taxon>Streptophyta</taxon>
        <taxon>Embryophyta</taxon>
        <taxon>Tracheophyta</taxon>
        <taxon>Spermatophyta</taxon>
        <taxon>Magnoliopsida</taxon>
        <taxon>eudicotyledons</taxon>
        <taxon>Gunneridae</taxon>
        <taxon>Pentapetalae</taxon>
        <taxon>asterids</taxon>
        <taxon>campanulids</taxon>
        <taxon>Asterales</taxon>
        <taxon>Asteraceae</taxon>
        <taxon>Cichorioideae</taxon>
        <taxon>Cichorieae</taxon>
        <taxon>Lactucinae</taxon>
        <taxon>Lactuca</taxon>
    </lineage>
</organism>
<feature type="transmembrane region" description="Helical" evidence="2">
    <location>
        <begin position="105"/>
        <end position="124"/>
    </location>
</feature>
<protein>
    <submittedName>
        <fullName evidence="3">Uncharacterized protein</fullName>
    </submittedName>
</protein>
<keyword evidence="4" id="KW-1185">Reference proteome</keyword>
<evidence type="ECO:0000256" key="1">
    <source>
        <dbReference type="SAM" id="MobiDB-lite"/>
    </source>
</evidence>